<name>A0AAJ4XP39_9BASI</name>
<dbReference type="PANTHER" id="PTHR23033:SF47">
    <property type="entry name" value="APPLE DOMAIN-CONTAINING PROTEIN-RELATED"/>
    <property type="match status" value="1"/>
</dbReference>
<evidence type="ECO:0000256" key="2">
    <source>
        <dbReference type="ARBA" id="ARBA00006462"/>
    </source>
</evidence>
<keyword evidence="9" id="KW-1185">Reference proteome</keyword>
<accession>A0AAJ4XP39</accession>
<evidence type="ECO:0008006" key="10">
    <source>
        <dbReference type="Google" id="ProtNLM"/>
    </source>
</evidence>
<sequence length="600" mass="68665">MISGYSPLPTNDNHIHNDHDNDDKGQGSSRNASAKSSLLSLPLRQAITTLHPRYQDEPYELSEKESGWKLPLEVYEQQQRQHAPCGRQKGNKYGLIASLVGLVDRWKTVILVTICFLLATMLLFQDKTNLSFTIQANSTATASQSNSYIPLITSTSSNPAPYRLEDDLVLITKVGSATVHKRLMIHLAEQSISNVYIPNKLYTSDYGLVVSNITLFDALSNVSLAISNLTEFKSLRDELKVLVESKQNLDDMSEKDGGWKLDKYKFLPMVAEAWRRFPEKSADTFLFYNELIKWLSRFDSSKQYMFGHATFCDYDGQSTMFTHGGSGIVLSGGIVKASFGQDPEFEHNHDQLIQKSAFGDALLSKSIYESPKVTIHQLSPEAGQRFNSDPPRVLKFTRHNWCSPILTFHHVTPSDTAHLYHFQRKIQSRLKTQDATIRWSDIWDEFIPNFLKQSMKNLDNFDNKQQQQPTSFHSKAEGGSVSVIGWQTFEEWDDETTDIITTDAQECQNVCKQNVTCLMWEWRKGQGERDQIWQQIPKTSRKSNIQPDHITTKINWGKCRYTSHFLRIGITKPKQSNLITGWMPTRIHQWRNDQQCPSHS</sequence>
<dbReference type="InterPro" id="IPR026050">
    <property type="entry name" value="C1GALT1/C1GALT1_chp1"/>
</dbReference>
<gene>
    <name evidence="8" type="ORF">MEPE_04055</name>
</gene>
<dbReference type="GO" id="GO:0016020">
    <property type="term" value="C:membrane"/>
    <property type="evidence" value="ECO:0007669"/>
    <property type="project" value="UniProtKB-SubCell"/>
</dbReference>
<evidence type="ECO:0000256" key="3">
    <source>
        <dbReference type="ARBA" id="ARBA00022692"/>
    </source>
</evidence>
<dbReference type="EMBL" id="OAPG01000009">
    <property type="protein sequence ID" value="SNX85346.1"/>
    <property type="molecule type" value="Genomic_DNA"/>
</dbReference>
<evidence type="ECO:0000313" key="9">
    <source>
        <dbReference type="Proteomes" id="UP001294444"/>
    </source>
</evidence>
<feature type="region of interest" description="Disordered" evidence="7">
    <location>
        <begin position="1"/>
        <end position="37"/>
    </location>
</feature>
<dbReference type="Proteomes" id="UP001294444">
    <property type="component" value="Unassembled WGS sequence"/>
</dbReference>
<comment type="caution">
    <text evidence="8">The sequence shown here is derived from an EMBL/GenBank/DDBJ whole genome shotgun (WGS) entry which is preliminary data.</text>
</comment>
<comment type="subcellular location">
    <subcellularLocation>
        <location evidence="1">Membrane</location>
        <topology evidence="1">Single-pass type II membrane protein</topology>
    </subcellularLocation>
</comment>
<keyword evidence="4" id="KW-0735">Signal-anchor</keyword>
<comment type="similarity">
    <text evidence="2">Belongs to the glycosyltransferase 31 family. Beta3-Gal-T subfamily.</text>
</comment>
<dbReference type="PANTHER" id="PTHR23033">
    <property type="entry name" value="BETA1,3-GALACTOSYLTRANSFERASE"/>
    <property type="match status" value="1"/>
</dbReference>
<proteinExistence type="inferred from homology"/>
<keyword evidence="5" id="KW-1133">Transmembrane helix</keyword>
<keyword evidence="3" id="KW-0812">Transmembrane</keyword>
<dbReference type="AlphaFoldDB" id="A0AAJ4XP39"/>
<organism evidence="8 9">
    <name type="scientific">Melanopsichium pennsylvanicum</name>
    <dbReference type="NCBI Taxonomy" id="63383"/>
    <lineage>
        <taxon>Eukaryota</taxon>
        <taxon>Fungi</taxon>
        <taxon>Dikarya</taxon>
        <taxon>Basidiomycota</taxon>
        <taxon>Ustilaginomycotina</taxon>
        <taxon>Ustilaginomycetes</taxon>
        <taxon>Ustilaginales</taxon>
        <taxon>Ustilaginaceae</taxon>
        <taxon>Melanopsichium</taxon>
    </lineage>
</organism>
<evidence type="ECO:0000256" key="5">
    <source>
        <dbReference type="ARBA" id="ARBA00022989"/>
    </source>
</evidence>
<reference evidence="8" key="1">
    <citation type="submission" date="2023-10" db="EMBL/GenBank/DDBJ databases">
        <authorList>
            <person name="Guldener U."/>
        </authorList>
    </citation>
    <scope>NUCLEOTIDE SEQUENCE</scope>
    <source>
        <strain evidence="8">Mp4</strain>
    </source>
</reference>
<evidence type="ECO:0000256" key="1">
    <source>
        <dbReference type="ARBA" id="ARBA00004606"/>
    </source>
</evidence>
<feature type="compositionally biased region" description="Low complexity" evidence="7">
    <location>
        <begin position="28"/>
        <end position="37"/>
    </location>
</feature>
<protein>
    <recommendedName>
        <fullName evidence="10">Glycosyltransferase family 31 protein</fullName>
    </recommendedName>
</protein>
<evidence type="ECO:0000256" key="7">
    <source>
        <dbReference type="SAM" id="MobiDB-lite"/>
    </source>
</evidence>
<evidence type="ECO:0000313" key="8">
    <source>
        <dbReference type="EMBL" id="SNX85346.1"/>
    </source>
</evidence>
<evidence type="ECO:0000256" key="6">
    <source>
        <dbReference type="ARBA" id="ARBA00023136"/>
    </source>
</evidence>
<feature type="compositionally biased region" description="Basic and acidic residues" evidence="7">
    <location>
        <begin position="13"/>
        <end position="25"/>
    </location>
</feature>
<keyword evidence="6" id="KW-0472">Membrane</keyword>
<dbReference type="Gene3D" id="3.90.550.50">
    <property type="match status" value="1"/>
</dbReference>
<evidence type="ECO:0000256" key="4">
    <source>
        <dbReference type="ARBA" id="ARBA00022968"/>
    </source>
</evidence>